<dbReference type="FunFam" id="3.80.10.10:FF:000095">
    <property type="entry name" value="LRR receptor-like serine/threonine-protein kinase GSO1"/>
    <property type="match status" value="2"/>
</dbReference>
<evidence type="ECO:0000256" key="4">
    <source>
        <dbReference type="ARBA" id="ARBA00022614"/>
    </source>
</evidence>
<comment type="similarity">
    <text evidence="2">Belongs to the RLP family.</text>
</comment>
<keyword evidence="7" id="KW-0677">Repeat</keyword>
<keyword evidence="10" id="KW-0325">Glycoprotein</keyword>
<dbReference type="InterPro" id="IPR001611">
    <property type="entry name" value="Leu-rich_rpt"/>
</dbReference>
<dbReference type="SMART" id="SM00369">
    <property type="entry name" value="LRR_TYP"/>
    <property type="match status" value="6"/>
</dbReference>
<feature type="transmembrane region" description="Helical" evidence="11">
    <location>
        <begin position="913"/>
        <end position="935"/>
    </location>
</feature>
<name>A0ABD1UW94_9LAMI</name>
<evidence type="ECO:0000256" key="10">
    <source>
        <dbReference type="ARBA" id="ARBA00023180"/>
    </source>
</evidence>
<dbReference type="InterPro" id="IPR013210">
    <property type="entry name" value="LRR_N_plant-typ"/>
</dbReference>
<evidence type="ECO:0000256" key="9">
    <source>
        <dbReference type="ARBA" id="ARBA00023136"/>
    </source>
</evidence>
<dbReference type="GO" id="GO:0051707">
    <property type="term" value="P:response to other organism"/>
    <property type="evidence" value="ECO:0007669"/>
    <property type="project" value="UniProtKB-ARBA"/>
</dbReference>
<feature type="domain" description="Disease resistance R13L4/SHOC-2-like LRR" evidence="14">
    <location>
        <begin position="338"/>
        <end position="536"/>
    </location>
</feature>
<dbReference type="AlphaFoldDB" id="A0ABD1UW94"/>
<evidence type="ECO:0000256" key="1">
    <source>
        <dbReference type="ARBA" id="ARBA00004251"/>
    </source>
</evidence>
<dbReference type="FunFam" id="3.80.10.10:FF:000111">
    <property type="entry name" value="LRR receptor-like serine/threonine-protein kinase ERECTA"/>
    <property type="match status" value="1"/>
</dbReference>
<dbReference type="InterPro" id="IPR055414">
    <property type="entry name" value="LRR_R13L4/SHOC2-like"/>
</dbReference>
<keyword evidence="9 11" id="KW-0472">Membrane</keyword>
<keyword evidence="3" id="KW-1003">Cell membrane</keyword>
<reference evidence="16" key="1">
    <citation type="submission" date="2024-07" db="EMBL/GenBank/DDBJ databases">
        <title>Two chromosome-level genome assemblies of Korean endemic species Abeliophyllum distichum and Forsythia ovata (Oleaceae).</title>
        <authorList>
            <person name="Jang H."/>
        </authorList>
    </citation>
    <scope>NUCLEOTIDE SEQUENCE [LARGE SCALE GENOMIC DNA]</scope>
</reference>
<evidence type="ECO:0000256" key="6">
    <source>
        <dbReference type="ARBA" id="ARBA00022729"/>
    </source>
</evidence>
<keyword evidence="6 12" id="KW-0732">Signal</keyword>
<dbReference type="Pfam" id="PF08263">
    <property type="entry name" value="LRRNT_2"/>
    <property type="match status" value="1"/>
</dbReference>
<dbReference type="Gene3D" id="3.80.10.10">
    <property type="entry name" value="Ribonuclease Inhibitor"/>
    <property type="match status" value="4"/>
</dbReference>
<comment type="subcellular location">
    <subcellularLocation>
        <location evidence="1">Cell membrane</location>
        <topology evidence="1">Single-pass type I membrane protein</topology>
    </subcellularLocation>
</comment>
<proteinExistence type="inferred from homology"/>
<evidence type="ECO:0000256" key="8">
    <source>
        <dbReference type="ARBA" id="ARBA00022989"/>
    </source>
</evidence>
<dbReference type="GO" id="GO:0006952">
    <property type="term" value="P:defense response"/>
    <property type="evidence" value="ECO:0007669"/>
    <property type="project" value="UniProtKB-ARBA"/>
</dbReference>
<evidence type="ECO:0000256" key="12">
    <source>
        <dbReference type="SAM" id="SignalP"/>
    </source>
</evidence>
<dbReference type="Proteomes" id="UP001604277">
    <property type="component" value="Unassembled WGS sequence"/>
</dbReference>
<dbReference type="InterPro" id="IPR046956">
    <property type="entry name" value="RLP23-like"/>
</dbReference>
<dbReference type="GO" id="GO:0005886">
    <property type="term" value="C:plasma membrane"/>
    <property type="evidence" value="ECO:0007669"/>
    <property type="project" value="UniProtKB-SubCell"/>
</dbReference>
<dbReference type="PANTHER" id="PTHR48063">
    <property type="entry name" value="LRR RECEPTOR-LIKE KINASE"/>
    <property type="match status" value="1"/>
</dbReference>
<protein>
    <submittedName>
        <fullName evidence="15">Disease resistance family protein/LRR family protein</fullName>
    </submittedName>
</protein>
<evidence type="ECO:0000256" key="11">
    <source>
        <dbReference type="SAM" id="Phobius"/>
    </source>
</evidence>
<dbReference type="Pfam" id="PF00560">
    <property type="entry name" value="LRR_1"/>
    <property type="match status" value="8"/>
</dbReference>
<dbReference type="PRINTS" id="PR00019">
    <property type="entry name" value="LEURICHRPT"/>
</dbReference>
<evidence type="ECO:0000256" key="7">
    <source>
        <dbReference type="ARBA" id="ARBA00022737"/>
    </source>
</evidence>
<feature type="domain" description="Leucine-rich repeat-containing N-terminal plant-type" evidence="13">
    <location>
        <begin position="37"/>
        <end position="77"/>
    </location>
</feature>
<dbReference type="SUPFAM" id="SSF52047">
    <property type="entry name" value="RNI-like"/>
    <property type="match status" value="1"/>
</dbReference>
<dbReference type="PROSITE" id="PS51450">
    <property type="entry name" value="LRR"/>
    <property type="match status" value="2"/>
</dbReference>
<dbReference type="SUPFAM" id="SSF52058">
    <property type="entry name" value="L domain-like"/>
    <property type="match status" value="2"/>
</dbReference>
<evidence type="ECO:0000313" key="15">
    <source>
        <dbReference type="EMBL" id="KAL2529330.1"/>
    </source>
</evidence>
<gene>
    <name evidence="15" type="ORF">Fot_21931</name>
</gene>
<evidence type="ECO:0000256" key="2">
    <source>
        <dbReference type="ARBA" id="ARBA00009592"/>
    </source>
</evidence>
<evidence type="ECO:0000256" key="3">
    <source>
        <dbReference type="ARBA" id="ARBA00022475"/>
    </source>
</evidence>
<evidence type="ECO:0000256" key="5">
    <source>
        <dbReference type="ARBA" id="ARBA00022692"/>
    </source>
</evidence>
<keyword evidence="5 11" id="KW-0812">Transmembrane</keyword>
<keyword evidence="8 11" id="KW-1133">Transmembrane helix</keyword>
<dbReference type="InterPro" id="IPR003591">
    <property type="entry name" value="Leu-rich_rpt_typical-subtyp"/>
</dbReference>
<keyword evidence="4" id="KW-0433">Leucine-rich repeat</keyword>
<sequence length="971" mass="110361">MELKRFIKLMNLLLFIFSLCMKPTSVSASGEVMCIERERQALLKFKRGLIDDGDILSSWGSGKDKRECCNWVGIKCNNESGHVIQLDLNQLYAYQLRGKVSPALLELQHLNYLDLSGFDFGGSQIPKFIGYIKNLTDLNLRNSNFTGNVPCQLGNLTNLVRLNLNGNNGLRVKNIEWLSRLSSLKYLDLTGVNLNETNWLPQIMKLRLLNILTLSDCQLHDNTLSAIDFVNSSFSSLYYLDLSKNYLTSSFTFQWLFNFTRYANRVDLSRNQLDGPIPDAFGELISLDELNLKENMLHGGIPKSLGNLSFYSVDISKNNLNKPLVELFHNLSETYTSTLDLSYNQLSGPFPDITRFSYLIELRLNNNHLRGFIPQSLGQASSIENLYLSHNQIGGKLLSNLSVFSQLEGLYVDSNSMEGTITEDHLSNLAKLVELDLSFNSLYLKLRSDWVPPFQLDVLRLKHCNLGHHFPKWLQTQYGLYELDMSFASISDTLPNWLWSLPSLEWLNLSHNNIGGRMPDLSSEFHFHKFTDLSYNNLSGPIPLYAFRSMEVQLSKNMLSGSISHICRISYSIDIKILDLSDNQLSGELPDCWMNKTDHLIVLNLANNRFCGKIPYTLGALDQLQTLHLRNNSLIGDLPSSLRKCMELRIIDLGENKLTGNIPAWIGTHLRNLSIVSLRFNKFQGNIPPTICQLTNIQILDLSRNNLSGKILQCLNNFTSMVQRNSSAESTEFIDPDDKYFPSTIMLHRYFDNILVQWKGKESEHGKLGLVKGIDLSSNKLVGTIPQQFSDMRSLVFLNLSRNHLTGNIISNIGQMETLEWLDLSRNHLSGEIPNSLALLHFLSVLDLSYNNLTGKIPLSTQLQSFNSSAYAGNNQLCGLPLVECPEDAHGPVVTDHGNGNSVEEDDKFITREFYICMAFGFITGFWAIVCTLYLKHSWRSTYFNFWKNIGDWTCVTMAIYVRRFKRKFQG</sequence>
<feature type="signal peptide" evidence="12">
    <location>
        <begin position="1"/>
        <end position="28"/>
    </location>
</feature>
<evidence type="ECO:0000313" key="16">
    <source>
        <dbReference type="Proteomes" id="UP001604277"/>
    </source>
</evidence>
<evidence type="ECO:0000259" key="13">
    <source>
        <dbReference type="Pfam" id="PF08263"/>
    </source>
</evidence>
<dbReference type="PANTHER" id="PTHR48063:SF103">
    <property type="entry name" value="LEUCINE-RICH RECEPTOR-LIKE KINASE FAMILY PROTEIN"/>
    <property type="match status" value="1"/>
</dbReference>
<feature type="chain" id="PRO_5044807644" evidence="12">
    <location>
        <begin position="29"/>
        <end position="971"/>
    </location>
</feature>
<organism evidence="15 16">
    <name type="scientific">Forsythia ovata</name>
    <dbReference type="NCBI Taxonomy" id="205694"/>
    <lineage>
        <taxon>Eukaryota</taxon>
        <taxon>Viridiplantae</taxon>
        <taxon>Streptophyta</taxon>
        <taxon>Embryophyta</taxon>
        <taxon>Tracheophyta</taxon>
        <taxon>Spermatophyta</taxon>
        <taxon>Magnoliopsida</taxon>
        <taxon>eudicotyledons</taxon>
        <taxon>Gunneridae</taxon>
        <taxon>Pentapetalae</taxon>
        <taxon>asterids</taxon>
        <taxon>lamiids</taxon>
        <taxon>Lamiales</taxon>
        <taxon>Oleaceae</taxon>
        <taxon>Forsythieae</taxon>
        <taxon>Forsythia</taxon>
    </lineage>
</organism>
<dbReference type="EMBL" id="JBFOLJ010000006">
    <property type="protein sequence ID" value="KAL2529330.1"/>
    <property type="molecule type" value="Genomic_DNA"/>
</dbReference>
<dbReference type="Pfam" id="PF23598">
    <property type="entry name" value="LRR_14"/>
    <property type="match status" value="1"/>
</dbReference>
<accession>A0ABD1UW94</accession>
<keyword evidence="16" id="KW-1185">Reference proteome</keyword>
<evidence type="ECO:0000259" key="14">
    <source>
        <dbReference type="Pfam" id="PF23598"/>
    </source>
</evidence>
<comment type="caution">
    <text evidence="15">The sequence shown here is derived from an EMBL/GenBank/DDBJ whole genome shotgun (WGS) entry which is preliminary data.</text>
</comment>
<dbReference type="InterPro" id="IPR032675">
    <property type="entry name" value="LRR_dom_sf"/>
</dbReference>